<accession>A0A8S1PZL0</accession>
<proteinExistence type="predicted"/>
<dbReference type="Proteomes" id="UP000692954">
    <property type="component" value="Unassembled WGS sequence"/>
</dbReference>
<dbReference type="AlphaFoldDB" id="A0A8S1PZL0"/>
<keyword evidence="2" id="KW-1185">Reference proteome</keyword>
<organism evidence="1 2">
    <name type="scientific">Paramecium sonneborni</name>
    <dbReference type="NCBI Taxonomy" id="65129"/>
    <lineage>
        <taxon>Eukaryota</taxon>
        <taxon>Sar</taxon>
        <taxon>Alveolata</taxon>
        <taxon>Ciliophora</taxon>
        <taxon>Intramacronucleata</taxon>
        <taxon>Oligohymenophorea</taxon>
        <taxon>Peniculida</taxon>
        <taxon>Parameciidae</taxon>
        <taxon>Paramecium</taxon>
    </lineage>
</organism>
<gene>
    <name evidence="1" type="ORF">PSON_ATCC_30995.1.T0920012</name>
</gene>
<sequence>MQIHLLLATLRTEKPNQKQQFLKILQDHILNCINEQSDQAWEYCNIANKKNINKLLKLYNFRDRDVFHQILTKLKPLVQIFDKMDNIRKRECKDKAIQKLLISLKFEAEKKNKALLINYVQIKILLKCYRRKQQNFKRKKQIK</sequence>
<evidence type="ECO:0000313" key="1">
    <source>
        <dbReference type="EMBL" id="CAD8108674.1"/>
    </source>
</evidence>
<protein>
    <submittedName>
        <fullName evidence="1">Uncharacterized protein</fullName>
    </submittedName>
</protein>
<evidence type="ECO:0000313" key="2">
    <source>
        <dbReference type="Proteomes" id="UP000692954"/>
    </source>
</evidence>
<dbReference type="EMBL" id="CAJJDN010000092">
    <property type="protein sequence ID" value="CAD8108674.1"/>
    <property type="molecule type" value="Genomic_DNA"/>
</dbReference>
<comment type="caution">
    <text evidence="1">The sequence shown here is derived from an EMBL/GenBank/DDBJ whole genome shotgun (WGS) entry which is preliminary data.</text>
</comment>
<name>A0A8S1PZL0_9CILI</name>
<reference evidence="1" key="1">
    <citation type="submission" date="2021-01" db="EMBL/GenBank/DDBJ databases">
        <authorList>
            <consortium name="Genoscope - CEA"/>
            <person name="William W."/>
        </authorList>
    </citation>
    <scope>NUCLEOTIDE SEQUENCE</scope>
</reference>